<organism evidence="2 3">
    <name type="scientific">Actinomadura luzonensis</name>
    <dbReference type="NCBI Taxonomy" id="2805427"/>
    <lineage>
        <taxon>Bacteria</taxon>
        <taxon>Bacillati</taxon>
        <taxon>Actinomycetota</taxon>
        <taxon>Actinomycetes</taxon>
        <taxon>Streptosporangiales</taxon>
        <taxon>Thermomonosporaceae</taxon>
        <taxon>Actinomadura</taxon>
    </lineage>
</organism>
<protein>
    <submittedName>
        <fullName evidence="2">Uncharacterized protein</fullName>
    </submittedName>
</protein>
<comment type="caution">
    <text evidence="2">The sequence shown here is derived from an EMBL/GenBank/DDBJ whole genome shotgun (WGS) entry which is preliminary data.</text>
</comment>
<proteinExistence type="predicted"/>
<gene>
    <name evidence="2" type="ORF">MF672_051045</name>
</gene>
<accession>A0ABT0GDD0</accession>
<evidence type="ECO:0000313" key="3">
    <source>
        <dbReference type="Proteomes" id="UP001317259"/>
    </source>
</evidence>
<dbReference type="RefSeq" id="WP_247815865.1">
    <property type="nucleotide sequence ID" value="NZ_JAKRKC020000009.1"/>
</dbReference>
<geneLocation type="plasmid" evidence="2">
    <name>unnamed6</name>
</geneLocation>
<keyword evidence="2" id="KW-0614">Plasmid</keyword>
<dbReference type="EMBL" id="JAKRKC020000009">
    <property type="protein sequence ID" value="MCK2222091.1"/>
    <property type="molecule type" value="Genomic_DNA"/>
</dbReference>
<evidence type="ECO:0000313" key="2">
    <source>
        <dbReference type="EMBL" id="MCK2222091.1"/>
    </source>
</evidence>
<name>A0ABT0GDD0_9ACTN</name>
<keyword evidence="3" id="KW-1185">Reference proteome</keyword>
<sequence length="173" mass="18576">MTATNSRVRELKQALATKANAINEVAASFKEEEPGKWVIDPAQHKSYLGMIDEANQIRDLLNAEENRAGLNDYLNAPAGQPVAGVLAAQQAGPQYKSLSGAFLDSDLYKKMREGGFNDPRGMVKFDQGLYAFDAMSTKDIFTMSGGTHTSRKRSSASVTPGEGRGMIPATSGS</sequence>
<evidence type="ECO:0000256" key="1">
    <source>
        <dbReference type="SAM" id="MobiDB-lite"/>
    </source>
</evidence>
<reference evidence="2 3" key="1">
    <citation type="submission" date="2022-04" db="EMBL/GenBank/DDBJ databases">
        <title>Genome draft of Actinomadura sp. ATCC 31491.</title>
        <authorList>
            <person name="Shi X."/>
            <person name="Du Y."/>
        </authorList>
    </citation>
    <scope>NUCLEOTIDE SEQUENCE [LARGE SCALE GENOMIC DNA]</scope>
    <source>
        <strain evidence="2 3">ATCC 31491</strain>
        <plasmid evidence="2">unnamed6</plasmid>
    </source>
</reference>
<dbReference type="Proteomes" id="UP001317259">
    <property type="component" value="Unassembled WGS sequence"/>
</dbReference>
<feature type="region of interest" description="Disordered" evidence="1">
    <location>
        <begin position="143"/>
        <end position="173"/>
    </location>
</feature>